<dbReference type="EMBL" id="CAFBMK010000173">
    <property type="protein sequence ID" value="CAB4932433.1"/>
    <property type="molecule type" value="Genomic_DNA"/>
</dbReference>
<evidence type="ECO:0000313" key="1">
    <source>
        <dbReference type="EMBL" id="CAB4932433.1"/>
    </source>
</evidence>
<proteinExistence type="predicted"/>
<organism evidence="1">
    <name type="scientific">freshwater metagenome</name>
    <dbReference type="NCBI Taxonomy" id="449393"/>
    <lineage>
        <taxon>unclassified sequences</taxon>
        <taxon>metagenomes</taxon>
        <taxon>ecological metagenomes</taxon>
    </lineage>
</organism>
<accession>A0A6J7IMF3</accession>
<protein>
    <submittedName>
        <fullName evidence="1">Unannotated protein</fullName>
    </submittedName>
</protein>
<name>A0A6J7IMF3_9ZZZZ</name>
<dbReference type="AlphaFoldDB" id="A0A6J7IMF3"/>
<sequence length="146" mass="15495">MPLARSTLSLVKTGVRPREFELREDGRALGSLRLGPGRAPAEATVGHRSWTLTPGACRSSVDALAADGGVGAALRAGHITLAGDRRPFATWRRNRTVGACAELAADGSTATLRIRRRTAPGLDVSIDGDLLERELLVLLAGYDLLR</sequence>
<reference evidence="1" key="1">
    <citation type="submission" date="2020-05" db="EMBL/GenBank/DDBJ databases">
        <authorList>
            <person name="Chiriac C."/>
            <person name="Salcher M."/>
            <person name="Ghai R."/>
            <person name="Kavagutti S V."/>
        </authorList>
    </citation>
    <scope>NUCLEOTIDE SEQUENCE</scope>
</reference>
<gene>
    <name evidence="1" type="ORF">UFOPK3564_02450</name>
</gene>